<gene>
    <name evidence="2" type="ORF">QQZ08_011461</name>
</gene>
<comment type="caution">
    <text evidence="2">The sequence shown here is derived from an EMBL/GenBank/DDBJ whole genome shotgun (WGS) entry which is preliminary data.</text>
</comment>
<dbReference type="InterPro" id="IPR003032">
    <property type="entry name" value="Ryanodine_rcpt"/>
</dbReference>
<dbReference type="Pfam" id="PF02026">
    <property type="entry name" value="RyR"/>
    <property type="match status" value="1"/>
</dbReference>
<dbReference type="Proteomes" id="UP001498421">
    <property type="component" value="Unassembled WGS sequence"/>
</dbReference>
<accession>A0ABR1H9S8</accession>
<evidence type="ECO:0000313" key="3">
    <source>
        <dbReference type="Proteomes" id="UP001498421"/>
    </source>
</evidence>
<evidence type="ECO:0000259" key="1">
    <source>
        <dbReference type="Pfam" id="PF02026"/>
    </source>
</evidence>
<name>A0ABR1H9S8_9HYPO</name>
<feature type="domain" description="Ryanodine receptor Ryr" evidence="1">
    <location>
        <begin position="787"/>
        <end position="847"/>
    </location>
</feature>
<proteinExistence type="predicted"/>
<protein>
    <recommendedName>
        <fullName evidence="1">Ryanodine receptor Ryr domain-containing protein</fullName>
    </recommendedName>
</protein>
<dbReference type="InterPro" id="IPR027417">
    <property type="entry name" value="P-loop_NTPase"/>
</dbReference>
<reference evidence="2 3" key="1">
    <citation type="journal article" date="2025" name="Microbiol. Resour. Announc.">
        <title>Draft genome sequences for Neonectria magnoliae and Neonectria punicea, canker pathogens of Liriodendron tulipifera and Acer saccharum in West Virginia.</title>
        <authorList>
            <person name="Petronek H.M."/>
            <person name="Kasson M.T."/>
            <person name="Metheny A.M."/>
            <person name="Stauder C.M."/>
            <person name="Lovett B."/>
            <person name="Lynch S.C."/>
            <person name="Garnas J.R."/>
            <person name="Kasson L.R."/>
            <person name="Stajich J.E."/>
        </authorList>
    </citation>
    <scope>NUCLEOTIDE SEQUENCE [LARGE SCALE GENOMIC DNA]</scope>
    <source>
        <strain evidence="2 3">NRRL 64651</strain>
    </source>
</reference>
<dbReference type="Gene3D" id="6.20.350.10">
    <property type="match status" value="1"/>
</dbReference>
<organism evidence="2 3">
    <name type="scientific">Neonectria magnoliae</name>
    <dbReference type="NCBI Taxonomy" id="2732573"/>
    <lineage>
        <taxon>Eukaryota</taxon>
        <taxon>Fungi</taxon>
        <taxon>Dikarya</taxon>
        <taxon>Ascomycota</taxon>
        <taxon>Pezizomycotina</taxon>
        <taxon>Sordariomycetes</taxon>
        <taxon>Hypocreomycetidae</taxon>
        <taxon>Hypocreales</taxon>
        <taxon>Nectriaceae</taxon>
        <taxon>Neonectria</taxon>
    </lineage>
</organism>
<keyword evidence="3" id="KW-1185">Reference proteome</keyword>
<dbReference type="SUPFAM" id="SSF52540">
    <property type="entry name" value="P-loop containing nucleoside triphosphate hydrolases"/>
    <property type="match status" value="1"/>
</dbReference>
<evidence type="ECO:0000313" key="2">
    <source>
        <dbReference type="EMBL" id="KAK7417880.1"/>
    </source>
</evidence>
<dbReference type="EMBL" id="JAZAVK010000177">
    <property type="protein sequence ID" value="KAK7417880.1"/>
    <property type="molecule type" value="Genomic_DNA"/>
</dbReference>
<sequence length="864" mass="96527">MAAISSSPKHIIIAGDAPVQLFLYPPTEKFNPNSRHDQGARAHWFHVGADLLAQLLDAGLTGPNHQVNVDVHKPTLASPEKDRIQSIVELDACELPGQGSQDPKTFRLRRIQQIDTARSWHFPSLADSVHDPSSLSIVVFQETKIENPIPEDNSTNAIALFKKCRPRFLIYHMARPLCRGKIWETVRHGPLLDTDKPDPERLIVVVDAKDLRAEGIDLSYGLSWEKTCEDFVERLGLVGKLVSLATCAHLVVLFGCAGAIYHQGVQVAKPMLFYDPFCVEGEYFRRHVGYVPCIAETFVAGFTKGLTQSPDLSVKDGIELGLQAARRLAKTGLGDLGNKPSLAMVYRASDVMQDLKPDEPGKLILFEIPSNDIAQGSDTNWSLIDHIVGDPAEIARQIVKKGALSPASQVPLAKFGELVLFDRREVESFRTIFNFLREYLAAPMSRPLSIALFGPRGSGKAFAAVQIAEAVSVDHEIHSLRFDLSQFMSFDDLLGAFHSIRDWSLKGSVPIVYFAGIDTTFAGSPLGWLAHLLPVMLSGSFSDHGISRPLGAAVFIFGAAAAKTYEDLRKKTTKSKSDGHPTQEQEFVACLHGFANILGPNQVQHGEKMDRMYPVRRAVILRSLIEKREPNLKYRDKIHIDDGILDALLLVPTYRQGIKSLASIIGMSRLNGCYQFERSALPPPAQLDVYVDHKTFAIYLNGMPLSEQLREDLAEKLHNAYNDERRKTANVAEQKKLTNWNNTDEELRQSSRAHADSIPSKLRIIGCFLSETQEHRKPVESFTRGQIEKMAEIEHERWNAEKLQNQWGKGEVRDVKARKSPFLVPWIDLPEQWKNIDRGMVKSYPKILPGSHKIYEMGPRGTTV</sequence>